<keyword evidence="2 4" id="KW-0456">Lyase</keyword>
<comment type="function">
    <text evidence="4">Murein-degrading enzyme. May play a role in recycling of muropeptides during cell elongation and/or cell division.</text>
</comment>
<dbReference type="AlphaFoldDB" id="A0A0W0TNC6"/>
<dbReference type="InterPro" id="IPR010611">
    <property type="entry name" value="3D_dom"/>
</dbReference>
<dbReference type="Gene3D" id="2.40.240.50">
    <property type="entry name" value="Barwin-like endoglucanases"/>
    <property type="match status" value="1"/>
</dbReference>
<dbReference type="EC" id="4.2.2.n1" evidence="4"/>
<keyword evidence="7" id="KW-1185">Reference proteome</keyword>
<evidence type="ECO:0000259" key="5">
    <source>
        <dbReference type="SMART" id="SM00925"/>
    </source>
</evidence>
<evidence type="ECO:0000313" key="7">
    <source>
        <dbReference type="Proteomes" id="UP000054785"/>
    </source>
</evidence>
<dbReference type="STRING" id="45065.Lgee_2062"/>
<dbReference type="GO" id="GO:0009254">
    <property type="term" value="P:peptidoglycan turnover"/>
    <property type="evidence" value="ECO:0007669"/>
    <property type="project" value="UniProtKB-UniRule"/>
</dbReference>
<protein>
    <recommendedName>
        <fullName evidence="4">Membrane-bound lytic murein transglycosylase A</fullName>
        <ecNumber evidence="4">4.2.2.n1</ecNumber>
    </recommendedName>
    <alternativeName>
        <fullName evidence="4">Murein hydrolase A</fullName>
    </alternativeName>
</protein>
<dbReference type="Pfam" id="PF06725">
    <property type="entry name" value="3D"/>
    <property type="match status" value="1"/>
</dbReference>
<proteinExistence type="predicted"/>
<evidence type="ECO:0000256" key="4">
    <source>
        <dbReference type="PIRNR" id="PIRNR019422"/>
    </source>
</evidence>
<dbReference type="PATRIC" id="fig|45065.4.peg.2238"/>
<dbReference type="GO" id="GO:0004553">
    <property type="term" value="F:hydrolase activity, hydrolyzing O-glycosyl compounds"/>
    <property type="evidence" value="ECO:0007669"/>
    <property type="project" value="InterPro"/>
</dbReference>
<dbReference type="RefSeq" id="WP_058387128.1">
    <property type="nucleotide sequence ID" value="NZ_LNYC01000073.1"/>
</dbReference>
<dbReference type="GO" id="GO:0071555">
    <property type="term" value="P:cell wall organization"/>
    <property type="evidence" value="ECO:0007669"/>
    <property type="project" value="UniProtKB-KW"/>
</dbReference>
<name>A0A0W0TNC6_9GAMM</name>
<comment type="caution">
    <text evidence="6">The sequence shown here is derived from an EMBL/GenBank/DDBJ whole genome shotgun (WGS) entry which is preliminary data.</text>
</comment>
<dbReference type="InterPro" id="IPR005300">
    <property type="entry name" value="MltA_B"/>
</dbReference>
<dbReference type="InterPro" id="IPR036908">
    <property type="entry name" value="RlpA-like_sf"/>
</dbReference>
<dbReference type="GO" id="GO:0019867">
    <property type="term" value="C:outer membrane"/>
    <property type="evidence" value="ECO:0007669"/>
    <property type="project" value="InterPro"/>
</dbReference>
<dbReference type="GO" id="GO:0009253">
    <property type="term" value="P:peptidoglycan catabolic process"/>
    <property type="evidence" value="ECO:0007669"/>
    <property type="project" value="TreeGrafter"/>
</dbReference>
<keyword evidence="3 4" id="KW-0961">Cell wall biogenesis/degradation</keyword>
<evidence type="ECO:0000256" key="2">
    <source>
        <dbReference type="ARBA" id="ARBA00023239"/>
    </source>
</evidence>
<dbReference type="Proteomes" id="UP000054785">
    <property type="component" value="Unassembled WGS sequence"/>
</dbReference>
<evidence type="ECO:0000256" key="3">
    <source>
        <dbReference type="ARBA" id="ARBA00023316"/>
    </source>
</evidence>
<feature type="domain" description="Lytic transglycosylase MltA" evidence="5">
    <location>
        <begin position="129"/>
        <end position="286"/>
    </location>
</feature>
<dbReference type="InterPro" id="IPR026044">
    <property type="entry name" value="MltA"/>
</dbReference>
<evidence type="ECO:0000313" key="6">
    <source>
        <dbReference type="EMBL" id="KTC97091.1"/>
    </source>
</evidence>
<dbReference type="SUPFAM" id="SSF50685">
    <property type="entry name" value="Barwin-like endoglucanases"/>
    <property type="match status" value="1"/>
</dbReference>
<dbReference type="EMBL" id="LNYC01000073">
    <property type="protein sequence ID" value="KTC97091.1"/>
    <property type="molecule type" value="Genomic_DNA"/>
</dbReference>
<dbReference type="PIRSF" id="PIRSF019422">
    <property type="entry name" value="MltA"/>
    <property type="match status" value="1"/>
</dbReference>
<reference evidence="6 7" key="1">
    <citation type="submission" date="2015-11" db="EMBL/GenBank/DDBJ databases">
        <title>Genomic analysis of 38 Legionella species identifies large and diverse effector repertoires.</title>
        <authorList>
            <person name="Burstein D."/>
            <person name="Amaro F."/>
            <person name="Zusman T."/>
            <person name="Lifshitz Z."/>
            <person name="Cohen O."/>
            <person name="Gilbert J.A."/>
            <person name="Pupko T."/>
            <person name="Shuman H.A."/>
            <person name="Segal G."/>
        </authorList>
    </citation>
    <scope>NUCLEOTIDE SEQUENCE [LARGE SCALE GENOMIC DNA]</scope>
    <source>
        <strain evidence="6 7">ATCC 49504</strain>
    </source>
</reference>
<dbReference type="PANTHER" id="PTHR30124">
    <property type="entry name" value="MEMBRANE-BOUND LYTIC MUREIN TRANSGLYCOSYLASE A"/>
    <property type="match status" value="1"/>
</dbReference>
<dbReference type="Gene3D" id="2.40.40.10">
    <property type="entry name" value="RlpA-like domain"/>
    <property type="match status" value="1"/>
</dbReference>
<organism evidence="6 7">
    <name type="scientific">Legionella geestiana</name>
    <dbReference type="NCBI Taxonomy" id="45065"/>
    <lineage>
        <taxon>Bacteria</taxon>
        <taxon>Pseudomonadati</taxon>
        <taxon>Pseudomonadota</taxon>
        <taxon>Gammaproteobacteria</taxon>
        <taxon>Legionellales</taxon>
        <taxon>Legionellaceae</taxon>
        <taxon>Legionella</taxon>
    </lineage>
</organism>
<dbReference type="GO" id="GO:0008933">
    <property type="term" value="F:peptidoglycan lytic transglycosylase activity"/>
    <property type="evidence" value="ECO:0007669"/>
    <property type="project" value="TreeGrafter"/>
</dbReference>
<comment type="catalytic activity">
    <reaction evidence="1 4">
        <text>Exolytic cleavage of the (1-&gt;4)-beta-glycosidic linkage between N-acetylmuramic acid (MurNAc) and N-acetylglucosamine (GlcNAc) residues in peptidoglycan, from either the reducing or the non-reducing ends of the peptidoglycan chains, with concomitant formation of a 1,6-anhydrobond in the MurNAc residue.</text>
        <dbReference type="EC" id="4.2.2.n1"/>
    </reaction>
</comment>
<dbReference type="Pfam" id="PF03562">
    <property type="entry name" value="MltA"/>
    <property type="match status" value="1"/>
</dbReference>
<dbReference type="SMART" id="SM00925">
    <property type="entry name" value="MltA"/>
    <property type="match status" value="1"/>
</dbReference>
<evidence type="ECO:0000256" key="1">
    <source>
        <dbReference type="ARBA" id="ARBA00001420"/>
    </source>
</evidence>
<gene>
    <name evidence="6" type="primary">mltA</name>
    <name evidence="6" type="ORF">Lgee_2062</name>
</gene>
<dbReference type="CDD" id="cd14668">
    <property type="entry name" value="mlta_B"/>
    <property type="match status" value="1"/>
</dbReference>
<dbReference type="CDD" id="cd14485">
    <property type="entry name" value="mltA_like_LT_A"/>
    <property type="match status" value="1"/>
</dbReference>
<sequence length="398" mass="44527">MNKKSFISLLLILLAGLIIFYAYRPSAPPVVKTPKQVSFTELPGWDSSNHVQSFKAFQRSCSVFLRQAPEKETGSPPIPLKAGDWHPACKAAMALQNVDKERAKAFFETWFSPVELPVEGLFTGYYSPLLEGSLKRSAKYSVPLYAIPDDLISVDLTPFSPDLKGKRIVGRFAHKTLVPYYPRHAIDNGAIKKSARVLLWLKDPIDRIFLEIQGSGMVKLEDGQRIYVGYAAQNGAPYTSIARVLIDKGIMNRDNASMQRIRRYLTENPGEMNRVLHQNKSFVFFRILNQAEAYGSQGVALTPGYSLAVDRRFIPMGTPLWLNTTHPDMASEDEKPFRRLMIAQDTGGAIRGLVRGDVYWGSGRKATSIAGRMKNKGYYWLLLPHEVASRIPDTLAAG</sequence>
<dbReference type="PANTHER" id="PTHR30124:SF0">
    <property type="entry name" value="MEMBRANE-BOUND LYTIC MUREIN TRANSGLYCOSYLASE A"/>
    <property type="match status" value="1"/>
</dbReference>
<accession>A0A0W0TNC6</accession>